<accession>A0ABV7VSG8</accession>
<dbReference type="Proteomes" id="UP001595722">
    <property type="component" value="Unassembled WGS sequence"/>
</dbReference>
<comment type="caution">
    <text evidence="1">The sequence shown here is derived from an EMBL/GenBank/DDBJ whole genome shotgun (WGS) entry which is preliminary data.</text>
</comment>
<evidence type="ECO:0000313" key="2">
    <source>
        <dbReference type="Proteomes" id="UP001595722"/>
    </source>
</evidence>
<sequence>MSLVTLDIPEPQQLRGGWAAMAAVCAARGWNDSAYAEKDQWLYHDGGGNWACLRFQHGGRAVMLGHDHEYSETYYGEAAEYFQEEETDLLAAAPDWWAADLNPQPLGEWLGFVYGWDGLQWQRAAYDLDDGFISVGLVDMCCDDSFDLLRQFASDAPGLNGEEPDDEALRQLVAADGNITAALLGAVVPGWDIEAGVAAGRKFLLAKV</sequence>
<evidence type="ECO:0000313" key="1">
    <source>
        <dbReference type="EMBL" id="MFC3679033.1"/>
    </source>
</evidence>
<evidence type="ECO:0008006" key="3">
    <source>
        <dbReference type="Google" id="ProtNLM"/>
    </source>
</evidence>
<protein>
    <recommendedName>
        <fullName evidence="3">Proteophosphoglycan 5</fullName>
    </recommendedName>
</protein>
<keyword evidence="2" id="KW-1185">Reference proteome</keyword>
<dbReference type="RefSeq" id="WP_376864636.1">
    <property type="nucleotide sequence ID" value="NZ_JBHRYB010000001.1"/>
</dbReference>
<proteinExistence type="predicted"/>
<organism evidence="1 2">
    <name type="scientific">Bacterioplanoides pacificum</name>
    <dbReference type="NCBI Taxonomy" id="1171596"/>
    <lineage>
        <taxon>Bacteria</taxon>
        <taxon>Pseudomonadati</taxon>
        <taxon>Pseudomonadota</taxon>
        <taxon>Gammaproteobacteria</taxon>
        <taxon>Oceanospirillales</taxon>
        <taxon>Oceanospirillaceae</taxon>
        <taxon>Bacterioplanoides</taxon>
    </lineage>
</organism>
<dbReference type="EMBL" id="JBHRYB010000001">
    <property type="protein sequence ID" value="MFC3679033.1"/>
    <property type="molecule type" value="Genomic_DNA"/>
</dbReference>
<reference evidence="2" key="1">
    <citation type="journal article" date="2019" name="Int. J. Syst. Evol. Microbiol.">
        <title>The Global Catalogue of Microorganisms (GCM) 10K type strain sequencing project: providing services to taxonomists for standard genome sequencing and annotation.</title>
        <authorList>
            <consortium name="The Broad Institute Genomics Platform"/>
            <consortium name="The Broad Institute Genome Sequencing Center for Infectious Disease"/>
            <person name="Wu L."/>
            <person name="Ma J."/>
        </authorList>
    </citation>
    <scope>NUCLEOTIDE SEQUENCE [LARGE SCALE GENOMIC DNA]</scope>
    <source>
        <strain evidence="2">KCTC 42424</strain>
    </source>
</reference>
<gene>
    <name evidence="1" type="ORF">ACFOMG_02760</name>
</gene>
<name>A0ABV7VSG8_9GAMM</name>